<feature type="compositionally biased region" description="Basic and acidic residues" evidence="6">
    <location>
        <begin position="227"/>
        <end position="249"/>
    </location>
</feature>
<name>A0ABZ2MR76_9BACI</name>
<evidence type="ECO:0000256" key="2">
    <source>
        <dbReference type="ARBA" id="ARBA00022475"/>
    </source>
</evidence>
<evidence type="ECO:0000256" key="3">
    <source>
        <dbReference type="ARBA" id="ARBA00022692"/>
    </source>
</evidence>
<feature type="compositionally biased region" description="Acidic residues" evidence="6">
    <location>
        <begin position="354"/>
        <end position="363"/>
    </location>
</feature>
<feature type="compositionally biased region" description="Basic and acidic residues" evidence="6">
    <location>
        <begin position="275"/>
        <end position="291"/>
    </location>
</feature>
<dbReference type="Pfam" id="PF12791">
    <property type="entry name" value="RsgI_N"/>
    <property type="match status" value="1"/>
</dbReference>
<keyword evidence="3 7" id="KW-0812">Transmembrane</keyword>
<keyword evidence="4 7" id="KW-1133">Transmembrane helix</keyword>
<accession>A0ABZ2MR76</accession>
<evidence type="ECO:0000313" key="10">
    <source>
        <dbReference type="Proteomes" id="UP001368328"/>
    </source>
</evidence>
<comment type="subcellular location">
    <subcellularLocation>
        <location evidence="1">Cell membrane</location>
        <topology evidence="1">Single-pass membrane protein</topology>
    </subcellularLocation>
</comment>
<keyword evidence="5 7" id="KW-0472">Membrane</keyword>
<evidence type="ECO:0000256" key="4">
    <source>
        <dbReference type="ARBA" id="ARBA00022989"/>
    </source>
</evidence>
<feature type="compositionally biased region" description="Basic and acidic residues" evidence="6">
    <location>
        <begin position="321"/>
        <end position="351"/>
    </location>
</feature>
<dbReference type="InterPro" id="IPR055431">
    <property type="entry name" value="RsgI_M"/>
</dbReference>
<dbReference type="Proteomes" id="UP001368328">
    <property type="component" value="Chromosome"/>
</dbReference>
<proteinExistence type="predicted"/>
<feature type="region of interest" description="Disordered" evidence="6">
    <location>
        <begin position="207"/>
        <end position="402"/>
    </location>
</feature>
<keyword evidence="2" id="KW-1003">Cell membrane</keyword>
<feature type="transmembrane region" description="Helical" evidence="7">
    <location>
        <begin position="74"/>
        <end position="93"/>
    </location>
</feature>
<feature type="compositionally biased region" description="Low complexity" evidence="6">
    <location>
        <begin position="297"/>
        <end position="306"/>
    </location>
</feature>
<sequence length="402" mass="46398">MKRGVVVEYNDDFVTLLTPDGQFLKTNSKLGSYEIGEEITFFPLMDEREEAATRTSKIKQRSLIDLFNSRKVRVGALSVLAIMIFMISFLPSFNNDKVYAYMSIDINPSFEVGIDNQLNVISLVPLNEEAEKLIDKLPDWEKKPFDKIVDAIVAESKVEGYVYPGKEILITTVINEEDKAIQTKLEAGIDDISTSYEDEEMVVNTIESDNETREKAQNQGISTGKYIELKEKANAPKERVEEPAKKQEQSDNSSLNNKADNETLTEDTNGNNQAVKEKLESETKVKLEDAKKKLKENSNSSISNSNDKNEKKLSDINKNVHKQEKDALKNAEKKRENQKMNNKENRHDRNNWDYYEDRDDWDNWDEKDNRNSKENRGKSDKEKENLNKWNKDNRNKNDDDDD</sequence>
<protein>
    <submittedName>
        <fullName evidence="9">Anti-sigma factor domain-containing protein</fullName>
    </submittedName>
</protein>
<organism evidence="9 10">
    <name type="scientific">Metabacillus rhizosphaerae</name>
    <dbReference type="NCBI Taxonomy" id="3117747"/>
    <lineage>
        <taxon>Bacteria</taxon>
        <taxon>Bacillati</taxon>
        <taxon>Bacillota</taxon>
        <taxon>Bacilli</taxon>
        <taxon>Bacillales</taxon>
        <taxon>Bacillaceae</taxon>
        <taxon>Metabacillus</taxon>
    </lineage>
</organism>
<evidence type="ECO:0000256" key="6">
    <source>
        <dbReference type="SAM" id="MobiDB-lite"/>
    </source>
</evidence>
<feature type="domain" description="RsgI N-terminal anti-sigma" evidence="8">
    <location>
        <begin position="2"/>
        <end position="50"/>
    </location>
</feature>
<dbReference type="InterPro" id="IPR024449">
    <property type="entry name" value="Anti-sigma_RsgI_N"/>
</dbReference>
<dbReference type="EMBL" id="CP147403">
    <property type="protein sequence ID" value="WXB87790.1"/>
    <property type="molecule type" value="Genomic_DNA"/>
</dbReference>
<evidence type="ECO:0000259" key="8">
    <source>
        <dbReference type="PROSITE" id="PS51849"/>
    </source>
</evidence>
<feature type="compositionally biased region" description="Basic and acidic residues" evidence="6">
    <location>
        <begin position="364"/>
        <end position="402"/>
    </location>
</feature>
<reference evidence="9 10" key="1">
    <citation type="submission" date="2024-02" db="EMBL/GenBank/DDBJ databases">
        <title>Seven novel Bacillus-like species.</title>
        <authorList>
            <person name="Liu G."/>
        </authorList>
    </citation>
    <scope>NUCLEOTIDE SEQUENCE [LARGE SCALE GENOMIC DNA]</scope>
    <source>
        <strain evidence="9 10">FJAT-53654</strain>
    </source>
</reference>
<evidence type="ECO:0000256" key="1">
    <source>
        <dbReference type="ARBA" id="ARBA00004162"/>
    </source>
</evidence>
<evidence type="ECO:0000256" key="5">
    <source>
        <dbReference type="ARBA" id="ARBA00023136"/>
    </source>
</evidence>
<gene>
    <name evidence="9" type="ORF">WCV66_21610</name>
</gene>
<evidence type="ECO:0000313" key="9">
    <source>
        <dbReference type="EMBL" id="WXB87790.1"/>
    </source>
</evidence>
<dbReference type="Pfam" id="PF23750">
    <property type="entry name" value="RsgI_M"/>
    <property type="match status" value="1"/>
</dbReference>
<keyword evidence="10" id="KW-1185">Reference proteome</keyword>
<dbReference type="RefSeq" id="WP_338786798.1">
    <property type="nucleotide sequence ID" value="NZ_CP147403.1"/>
</dbReference>
<dbReference type="PROSITE" id="PS51849">
    <property type="entry name" value="RSGI_N"/>
    <property type="match status" value="1"/>
</dbReference>
<evidence type="ECO:0000256" key="7">
    <source>
        <dbReference type="SAM" id="Phobius"/>
    </source>
</evidence>